<dbReference type="InterPro" id="IPR007345">
    <property type="entry name" value="Polysacch_pyruvyl_Trfase"/>
</dbReference>
<evidence type="ECO:0000313" key="5">
    <source>
        <dbReference type="Proteomes" id="UP000051254"/>
    </source>
</evidence>
<evidence type="ECO:0000259" key="3">
    <source>
        <dbReference type="Pfam" id="PF04230"/>
    </source>
</evidence>
<sequence length="1211" mass="132368">MLVGFYGAPNVGDEVLLDVAIHRVRELGGEPVVASIDPTVTSAMHGVEAVQFANLGRVVSALAHCDLLIMGGGGIFQDHHPFHLEGAYLPYANDIAGYARPLLAAAQLGIPSVIWGHGVGPLRRPDARMLVREIFQQAARVSVRDPDSHALLTQVGVNRPILVAPDPGWLFSHYHPLPAATEVQAEASTRVLAVVVREWAKGSWKEPLAAALKAVVPAGWRICWVSFQSPAAESAVISDLPLIDELRAMVGDGHQSEVVSPPTPEAAWELLAGCDAVFSMRLHASILAIQAGVPTCGLEYDDKLSQAHLMAGMPDSMRLAIGDSSERYARALTQAINGHWVPSRETLEGLQDQAQIHLAMLADAAQLARPAVTFDAARMDWVTAWLEQSLRELDEVSQSSQRAYTLLEYRDYQIGQLQAELDQAQAVLQQLRAEHAEEMAVQAAAMENDAAARVAALNDTLGQAHAALDDLHVVHQEEVAAQVAAMNEVLESKREAMERAEQQVSDLEQRLRGAEIALADARDDLHQKGEYIADKEVYIAQLLQQTAELEAALKHSQQQTAEALDLWRRLRLALGIVRRDLLRAFAAPFKLVSVWRRYGSKIALQQIPRRMKTVGQIQLDQVAPAQASAAPVDQVRYLRAERLLVLASAAIDAGGWPTRPLQLCLGADRAGFLARLHATSPQAGADVWTADESLKRLLVDTGAWLAQVNGAATRVLLADSNESAVALAEQAHARGAEIIVDFACLPDVQHSPLWPRIQAMASRSIHDGRAPSVPGLPTLLLAEAGDNEIFDSYRTHPKPSAYSNSRGNVLVLDLAGGSDAWLSAALAARHDALFHVARLDGQSPQAEDRRVRPFAWTRSRTELAGLMAAADVVVLLGHDGQHRDELRRLAIAGLLLERPVVVQADGLELESANLHQLDEGALGSQLALTAVEDYRFVASNAWLGRAEVLMAPAYPASVSVVVLIYNNRRIIERCVRTILDHAGEWLHEIIVVDNNSVDGGAELVEQLFADEPKVKLVRNAENGCSSGRNLGVKHSTGKYIAFFDSDQWLTSPTCFVEAVNILELGEGVGTIGWNAGWFDATRDDLGGPISDYLPNRGMNAEAQMKGYRDDVGFLGTSCMFITRELFESMEGFDTFYDPTCFEDTDICFQVKKAGYSVAFRDLAGVRHQPHQTTGASEGSERYRKLFARNANYFREKWKGSPEFFVDLKSWY</sequence>
<dbReference type="InterPro" id="IPR029044">
    <property type="entry name" value="Nucleotide-diphossugar_trans"/>
</dbReference>
<dbReference type="PANTHER" id="PTHR36836:SF1">
    <property type="entry name" value="COLANIC ACID BIOSYNTHESIS PROTEIN WCAK"/>
    <property type="match status" value="1"/>
</dbReference>
<dbReference type="Pfam" id="PF00535">
    <property type="entry name" value="Glycos_transf_2"/>
    <property type="match status" value="1"/>
</dbReference>
<evidence type="ECO:0000256" key="1">
    <source>
        <dbReference type="SAM" id="Coils"/>
    </source>
</evidence>
<evidence type="ECO:0000313" key="4">
    <source>
        <dbReference type="EMBL" id="KRG56659.1"/>
    </source>
</evidence>
<dbReference type="SUPFAM" id="SSF53448">
    <property type="entry name" value="Nucleotide-diphospho-sugar transferases"/>
    <property type="match status" value="1"/>
</dbReference>
<reference evidence="4 5" key="1">
    <citation type="submission" date="2015-05" db="EMBL/GenBank/DDBJ databases">
        <title>Genome sequencing and analysis of members of genus Stenotrophomonas.</title>
        <authorList>
            <person name="Patil P.P."/>
            <person name="Midha S."/>
            <person name="Patil P.B."/>
        </authorList>
    </citation>
    <scope>NUCLEOTIDE SEQUENCE [LARGE SCALE GENOMIC DNA]</scope>
    <source>
        <strain evidence="4 5">DSM 17805</strain>
    </source>
</reference>
<dbReference type="PATRIC" id="fig|266128.3.peg.1072"/>
<feature type="coiled-coil region" evidence="1">
    <location>
        <begin position="483"/>
        <end position="559"/>
    </location>
</feature>
<organism evidence="4 5">
    <name type="scientific">Stenotrophomonas koreensis</name>
    <dbReference type="NCBI Taxonomy" id="266128"/>
    <lineage>
        <taxon>Bacteria</taxon>
        <taxon>Pseudomonadati</taxon>
        <taxon>Pseudomonadota</taxon>
        <taxon>Gammaproteobacteria</taxon>
        <taxon>Lysobacterales</taxon>
        <taxon>Lysobacteraceae</taxon>
        <taxon>Stenotrophomonas</taxon>
    </lineage>
</organism>
<dbReference type="Gene3D" id="3.90.550.10">
    <property type="entry name" value="Spore Coat Polysaccharide Biosynthesis Protein SpsA, Chain A"/>
    <property type="match status" value="1"/>
</dbReference>
<dbReference type="InterPro" id="IPR001173">
    <property type="entry name" value="Glyco_trans_2-like"/>
</dbReference>
<dbReference type="STRING" id="266128.ABB25_10965"/>
<feature type="coiled-coil region" evidence="1">
    <location>
        <begin position="414"/>
        <end position="441"/>
    </location>
</feature>
<accession>A0A0R0BUM4</accession>
<dbReference type="PANTHER" id="PTHR36836">
    <property type="entry name" value="COLANIC ACID BIOSYNTHESIS PROTEIN WCAK"/>
    <property type="match status" value="1"/>
</dbReference>
<dbReference type="AlphaFoldDB" id="A0A0R0BUM4"/>
<protein>
    <recommendedName>
        <fullName evidence="6">Polysaccharide pyruvyl transferase domain-containing protein</fullName>
    </recommendedName>
</protein>
<evidence type="ECO:0008006" key="6">
    <source>
        <dbReference type="Google" id="ProtNLM"/>
    </source>
</evidence>
<keyword evidence="1" id="KW-0175">Coiled coil</keyword>
<evidence type="ECO:0000259" key="2">
    <source>
        <dbReference type="Pfam" id="PF00535"/>
    </source>
</evidence>
<dbReference type="Pfam" id="PF04230">
    <property type="entry name" value="PS_pyruv_trans"/>
    <property type="match status" value="1"/>
</dbReference>
<dbReference type="Proteomes" id="UP000051254">
    <property type="component" value="Unassembled WGS sequence"/>
</dbReference>
<comment type="caution">
    <text evidence="4">The sequence shown here is derived from an EMBL/GenBank/DDBJ whole genome shotgun (WGS) entry which is preliminary data.</text>
</comment>
<feature type="domain" description="Glycosyltransferase 2-like" evidence="2">
    <location>
        <begin position="959"/>
        <end position="1126"/>
    </location>
</feature>
<dbReference type="EMBL" id="LDJH01000018">
    <property type="protein sequence ID" value="KRG56659.1"/>
    <property type="molecule type" value="Genomic_DNA"/>
</dbReference>
<gene>
    <name evidence="4" type="ORF">ABB25_10965</name>
</gene>
<feature type="domain" description="Polysaccharide pyruvyl transferase" evidence="3">
    <location>
        <begin position="10"/>
        <end position="301"/>
    </location>
</feature>
<name>A0A0R0BUM4_9GAMM</name>
<keyword evidence="5" id="KW-1185">Reference proteome</keyword>
<proteinExistence type="predicted"/>